<keyword evidence="2" id="KW-1185">Reference proteome</keyword>
<evidence type="ECO:0000313" key="2">
    <source>
        <dbReference type="Proteomes" id="UP000249829"/>
    </source>
</evidence>
<name>A0A2V5H4J9_ASPV1</name>
<dbReference type="EMBL" id="KZ825179">
    <property type="protein sequence ID" value="PYI15773.1"/>
    <property type="molecule type" value="Genomic_DNA"/>
</dbReference>
<dbReference type="Proteomes" id="UP000249829">
    <property type="component" value="Unassembled WGS sequence"/>
</dbReference>
<dbReference type="AlphaFoldDB" id="A0A2V5H4J9"/>
<proteinExistence type="predicted"/>
<accession>A0A2V5H4J9</accession>
<sequence>MLVPCCWLGVERFVNFWNDVVIGLSLGHPRILYRTSRGSEYRNVVWGIRKPPHANCCEEPCDRRLRLRDGPQVRARWVRRVEGSRPKKSSPPLPFLWNPELRSRGKNDKKYRSDAEMWYDQNPLLRAKMFNNLTTALSQPTGPQSDAAAACLGHPARCFHVVAALSSSSCPTFRHPACALSTSYWSPASSG</sequence>
<organism evidence="1 2">
    <name type="scientific">Aspergillus violaceofuscus (strain CBS 115571)</name>
    <dbReference type="NCBI Taxonomy" id="1450538"/>
    <lineage>
        <taxon>Eukaryota</taxon>
        <taxon>Fungi</taxon>
        <taxon>Dikarya</taxon>
        <taxon>Ascomycota</taxon>
        <taxon>Pezizomycotina</taxon>
        <taxon>Eurotiomycetes</taxon>
        <taxon>Eurotiomycetidae</taxon>
        <taxon>Eurotiales</taxon>
        <taxon>Aspergillaceae</taxon>
        <taxon>Aspergillus</taxon>
    </lineage>
</organism>
<protein>
    <submittedName>
        <fullName evidence="1">Uncharacterized protein</fullName>
    </submittedName>
</protein>
<reference evidence="1 2" key="1">
    <citation type="submission" date="2018-02" db="EMBL/GenBank/DDBJ databases">
        <title>The genomes of Aspergillus section Nigri reveals drivers in fungal speciation.</title>
        <authorList>
            <consortium name="DOE Joint Genome Institute"/>
            <person name="Vesth T.C."/>
            <person name="Nybo J."/>
            <person name="Theobald S."/>
            <person name="Brandl J."/>
            <person name="Frisvad J.C."/>
            <person name="Nielsen K.F."/>
            <person name="Lyhne E.K."/>
            <person name="Kogle M.E."/>
            <person name="Kuo A."/>
            <person name="Riley R."/>
            <person name="Clum A."/>
            <person name="Nolan M."/>
            <person name="Lipzen A."/>
            <person name="Salamov A."/>
            <person name="Henrissat B."/>
            <person name="Wiebenga A."/>
            <person name="De vries R.P."/>
            <person name="Grigoriev I.V."/>
            <person name="Mortensen U.H."/>
            <person name="Andersen M.R."/>
            <person name="Baker S.E."/>
        </authorList>
    </citation>
    <scope>NUCLEOTIDE SEQUENCE [LARGE SCALE GENOMIC DNA]</scope>
    <source>
        <strain evidence="1 2">CBS 115571</strain>
    </source>
</reference>
<gene>
    <name evidence="1" type="ORF">BO99DRAFT_237942</name>
</gene>
<evidence type="ECO:0000313" key="1">
    <source>
        <dbReference type="EMBL" id="PYI15773.1"/>
    </source>
</evidence>